<protein>
    <submittedName>
        <fullName evidence="4">Glutamate-1-semialdehyde 2,1-aminomutase</fullName>
    </submittedName>
</protein>
<dbReference type="Gene3D" id="3.90.1150.10">
    <property type="entry name" value="Aspartate Aminotransferase, domain 1"/>
    <property type="match status" value="1"/>
</dbReference>
<comment type="cofactor">
    <cofactor evidence="1">
        <name>pyridoxal 5'-phosphate</name>
        <dbReference type="ChEBI" id="CHEBI:597326"/>
    </cofactor>
</comment>
<keyword evidence="5" id="KW-1185">Reference proteome</keyword>
<dbReference type="InterPro" id="IPR005814">
    <property type="entry name" value="Aminotrans_3"/>
</dbReference>
<comment type="caution">
    <text evidence="4">The sequence shown here is derived from an EMBL/GenBank/DDBJ whole genome shotgun (WGS) entry which is preliminary data.</text>
</comment>
<dbReference type="GO" id="GO:0008483">
    <property type="term" value="F:transaminase activity"/>
    <property type="evidence" value="ECO:0007669"/>
    <property type="project" value="InterPro"/>
</dbReference>
<evidence type="ECO:0000313" key="4">
    <source>
        <dbReference type="EMBL" id="OAK54741.1"/>
    </source>
</evidence>
<dbReference type="RefSeq" id="WP_068425486.1">
    <property type="nucleotide sequence ID" value="NZ_LVHI01000012.1"/>
</dbReference>
<comment type="similarity">
    <text evidence="3">Belongs to the class-III pyridoxal-phosphate-dependent aminotransferase family.</text>
</comment>
<dbReference type="Gene3D" id="3.40.640.10">
    <property type="entry name" value="Type I PLP-dependent aspartate aminotransferase-like (Major domain)"/>
    <property type="match status" value="1"/>
</dbReference>
<dbReference type="Proteomes" id="UP000077519">
    <property type="component" value="Unassembled WGS sequence"/>
</dbReference>
<dbReference type="GO" id="GO:0030170">
    <property type="term" value="F:pyridoxal phosphate binding"/>
    <property type="evidence" value="ECO:0007669"/>
    <property type="project" value="InterPro"/>
</dbReference>
<organism evidence="4 5">
    <name type="scientific">Rhodococcoides kyotonense</name>
    <dbReference type="NCBI Taxonomy" id="398843"/>
    <lineage>
        <taxon>Bacteria</taxon>
        <taxon>Bacillati</taxon>
        <taxon>Actinomycetota</taxon>
        <taxon>Actinomycetes</taxon>
        <taxon>Mycobacteriales</taxon>
        <taxon>Nocardiaceae</taxon>
        <taxon>Rhodococcoides</taxon>
    </lineage>
</organism>
<dbReference type="InterPro" id="IPR015421">
    <property type="entry name" value="PyrdxlP-dep_Trfase_major"/>
</dbReference>
<dbReference type="InterPro" id="IPR015422">
    <property type="entry name" value="PyrdxlP-dep_Trfase_small"/>
</dbReference>
<dbReference type="InterPro" id="IPR015424">
    <property type="entry name" value="PyrdxlP-dep_Trfase"/>
</dbReference>
<dbReference type="SUPFAM" id="SSF53383">
    <property type="entry name" value="PLP-dependent transferases"/>
    <property type="match status" value="1"/>
</dbReference>
<evidence type="ECO:0000256" key="1">
    <source>
        <dbReference type="ARBA" id="ARBA00001933"/>
    </source>
</evidence>
<dbReference type="NCBIfam" id="NF004856">
    <property type="entry name" value="PRK06209.1"/>
    <property type="match status" value="1"/>
</dbReference>
<dbReference type="EMBL" id="LVHI01000012">
    <property type="protein sequence ID" value="OAK54741.1"/>
    <property type="molecule type" value="Genomic_DNA"/>
</dbReference>
<dbReference type="AlphaFoldDB" id="A0A177YH26"/>
<dbReference type="PROSITE" id="PS00600">
    <property type="entry name" value="AA_TRANSFER_CLASS_3"/>
    <property type="match status" value="1"/>
</dbReference>
<name>A0A177YH26_9NOCA</name>
<gene>
    <name evidence="4" type="ORF">A3K89_05245</name>
</gene>
<accession>A0A177YH26</accession>
<proteinExistence type="inferred from homology"/>
<evidence type="ECO:0000256" key="3">
    <source>
        <dbReference type="RuleBase" id="RU003560"/>
    </source>
</evidence>
<dbReference type="PANTHER" id="PTHR43713">
    <property type="entry name" value="GLUTAMATE-1-SEMIALDEHYDE 2,1-AMINOMUTASE"/>
    <property type="match status" value="1"/>
</dbReference>
<dbReference type="InterPro" id="IPR049704">
    <property type="entry name" value="Aminotrans_3_PPA_site"/>
</dbReference>
<evidence type="ECO:0000313" key="5">
    <source>
        <dbReference type="Proteomes" id="UP000077519"/>
    </source>
</evidence>
<evidence type="ECO:0000256" key="2">
    <source>
        <dbReference type="ARBA" id="ARBA00022898"/>
    </source>
</evidence>
<sequence length="454" mass="48461">MNVSGSPSLHSHRGFAKSIAAQSRLHDVIPGGAHTYARGADQYPDDMAPVLESGSAAHVWDLDGNCYVEYGMGLRSVTLGHAYPPVVDAVTEAARRGHNFSRPTALEAEVAESFLDLVPTAEMVKFGKNGSDATSAGVKLARAHTGRDFVAVCRQPFFSTDDWFICTTEMNAGIPSAYRDLTLPFSYNDLDSLRAVFDAHPGRIACVVMEAATGTAEPEPGFLEGVRALCDEEGALLLFDEIITGFRWATGGAQSVYGVTPDLSSWGKAMGNGFAVSALAGKREYMERGGLRTNLPRAFLMSTTYGPETTSLAAMKAVFQTYREQDPVAVMEARGTALADGVNDAADRAGLSDYLQVIGRPSCEVFVTRDADGVPSQAYRTLFLQELLTCGVLGQSFVISAAHTEADVDHTIAACEAAMVAYRKAIEAGTTDGLLIGRPVAPALRSLADPRRAW</sequence>
<keyword evidence="2 3" id="KW-0663">Pyridoxal phosphate</keyword>
<reference evidence="4 5" key="1">
    <citation type="submission" date="2016-03" db="EMBL/GenBank/DDBJ databases">
        <title>Genome sequence of Rhodococcus kyotonensis KB10.</title>
        <authorList>
            <person name="Jeong H."/>
            <person name="Hong C.E."/>
            <person name="Jo S.H."/>
            <person name="Park J.M."/>
        </authorList>
    </citation>
    <scope>NUCLEOTIDE SEQUENCE [LARGE SCALE GENOMIC DNA]</scope>
    <source>
        <strain evidence="4 5">KB10</strain>
    </source>
</reference>
<dbReference type="Pfam" id="PF00202">
    <property type="entry name" value="Aminotran_3"/>
    <property type="match status" value="1"/>
</dbReference>
<dbReference type="PANTHER" id="PTHR43713:SF3">
    <property type="entry name" value="GLUTAMATE-1-SEMIALDEHYDE 2,1-AMINOMUTASE 1, CHLOROPLASTIC-RELATED"/>
    <property type="match status" value="1"/>
</dbReference>